<evidence type="ECO:0000313" key="3">
    <source>
        <dbReference type="Proteomes" id="UP001208131"/>
    </source>
</evidence>
<evidence type="ECO:0000313" key="2">
    <source>
        <dbReference type="EMBL" id="MCU6706325.1"/>
    </source>
</evidence>
<comment type="caution">
    <text evidence="2">The sequence shown here is derived from an EMBL/GenBank/DDBJ whole genome shotgun (WGS) entry which is preliminary data.</text>
</comment>
<dbReference type="RefSeq" id="WP_267301486.1">
    <property type="nucleotide sequence ID" value="NZ_JAOQJZ010000011.1"/>
</dbReference>
<dbReference type="AlphaFoldDB" id="A0AAE3IHY1"/>
<accession>A0AAE3IHY1</accession>
<name>A0AAE3IHY1_9FIRM</name>
<protein>
    <submittedName>
        <fullName evidence="2">XkdX family protein</fullName>
    </submittedName>
</protein>
<dbReference type="Pfam" id="PF09693">
    <property type="entry name" value="Phage_XkdX"/>
    <property type="match status" value="1"/>
</dbReference>
<dbReference type="EMBL" id="JAOQJZ010000011">
    <property type="protein sequence ID" value="MCU6706325.1"/>
    <property type="molecule type" value="Genomic_DNA"/>
</dbReference>
<reference evidence="2 3" key="1">
    <citation type="journal article" date="2021" name="ISME Commun">
        <title>Automated analysis of genomic sequences facilitates high-throughput and comprehensive description of bacteria.</title>
        <authorList>
            <person name="Hitch T.C.A."/>
        </authorList>
    </citation>
    <scope>NUCLEOTIDE SEQUENCE [LARGE SCALE GENOMIC DNA]</scope>
    <source>
        <strain evidence="2 3">Sanger_31</strain>
    </source>
</reference>
<sequence>MYRKVKRLYDLGLYTAEQVKDFADRGKITPEQYEKITGQAYESEDNEDGGKTK</sequence>
<gene>
    <name evidence="2" type="ORF">OCV57_10380</name>
</gene>
<dbReference type="Proteomes" id="UP001208131">
    <property type="component" value="Unassembled WGS sequence"/>
</dbReference>
<proteinExistence type="predicted"/>
<dbReference type="InterPro" id="IPR010022">
    <property type="entry name" value="XkdX"/>
</dbReference>
<keyword evidence="3" id="KW-1185">Reference proteome</keyword>
<dbReference type="NCBIfam" id="TIGR01669">
    <property type="entry name" value="phage_XkdX"/>
    <property type="match status" value="1"/>
</dbReference>
<organism evidence="2 3">
    <name type="scientific">Hominimerdicola aceti</name>
    <dbReference type="NCBI Taxonomy" id="2981726"/>
    <lineage>
        <taxon>Bacteria</taxon>
        <taxon>Bacillati</taxon>
        <taxon>Bacillota</taxon>
        <taxon>Clostridia</taxon>
        <taxon>Eubacteriales</taxon>
        <taxon>Oscillospiraceae</taxon>
        <taxon>Hominimerdicola</taxon>
    </lineage>
</organism>
<evidence type="ECO:0000256" key="1">
    <source>
        <dbReference type="SAM" id="MobiDB-lite"/>
    </source>
</evidence>
<feature type="region of interest" description="Disordered" evidence="1">
    <location>
        <begin position="33"/>
        <end position="53"/>
    </location>
</feature>